<dbReference type="KEGG" id="mmob:F6R98_08780"/>
<protein>
    <submittedName>
        <fullName evidence="3">AbrB/MazE/SpoVT family DNA-binding domain-containing protein</fullName>
    </submittedName>
</protein>
<dbReference type="RefSeq" id="WP_153248704.1">
    <property type="nucleotide sequence ID" value="NZ_CP044205.1"/>
</dbReference>
<keyword evidence="1 3" id="KW-0238">DNA-binding</keyword>
<organism evidence="3 4">
    <name type="scientific">Candidatus Methylospira mobilis</name>
    <dbReference type="NCBI Taxonomy" id="1808979"/>
    <lineage>
        <taxon>Bacteria</taxon>
        <taxon>Pseudomonadati</taxon>
        <taxon>Pseudomonadota</taxon>
        <taxon>Gammaproteobacteria</taxon>
        <taxon>Methylococcales</taxon>
        <taxon>Methylococcaceae</taxon>
        <taxon>Candidatus Methylospira</taxon>
    </lineage>
</organism>
<accession>A0A5Q0BKQ9</accession>
<evidence type="ECO:0000313" key="4">
    <source>
        <dbReference type="Proteomes" id="UP000325755"/>
    </source>
</evidence>
<dbReference type="PROSITE" id="PS51740">
    <property type="entry name" value="SPOVT_ABRB"/>
    <property type="match status" value="1"/>
</dbReference>
<feature type="domain" description="SpoVT-AbrB" evidence="2">
    <location>
        <begin position="1"/>
        <end position="43"/>
    </location>
</feature>
<dbReference type="InterPro" id="IPR037914">
    <property type="entry name" value="SpoVT-AbrB_sf"/>
</dbReference>
<evidence type="ECO:0000313" key="3">
    <source>
        <dbReference type="EMBL" id="QFY42708.1"/>
    </source>
</evidence>
<evidence type="ECO:0000256" key="1">
    <source>
        <dbReference type="PROSITE-ProRule" id="PRU01076"/>
    </source>
</evidence>
<dbReference type="SMART" id="SM00966">
    <property type="entry name" value="SpoVT_AbrB"/>
    <property type="match status" value="1"/>
</dbReference>
<dbReference type="GO" id="GO:0003677">
    <property type="term" value="F:DNA binding"/>
    <property type="evidence" value="ECO:0007669"/>
    <property type="project" value="UniProtKB-UniRule"/>
</dbReference>
<dbReference type="Pfam" id="PF04014">
    <property type="entry name" value="MazE_antitoxin"/>
    <property type="match status" value="1"/>
</dbReference>
<dbReference type="OrthoDB" id="9809003at2"/>
<dbReference type="Gene3D" id="2.10.260.10">
    <property type="match status" value="1"/>
</dbReference>
<dbReference type="EMBL" id="CP044205">
    <property type="protein sequence ID" value="QFY42708.1"/>
    <property type="molecule type" value="Genomic_DNA"/>
</dbReference>
<evidence type="ECO:0000259" key="2">
    <source>
        <dbReference type="PROSITE" id="PS51740"/>
    </source>
</evidence>
<dbReference type="SUPFAM" id="SSF89447">
    <property type="entry name" value="AbrB/MazE/MraZ-like"/>
    <property type="match status" value="1"/>
</dbReference>
<dbReference type="AlphaFoldDB" id="A0A5Q0BKQ9"/>
<dbReference type="InParanoid" id="A0A5Q0BKQ9"/>
<keyword evidence="4" id="KW-1185">Reference proteome</keyword>
<dbReference type="NCBIfam" id="TIGR01439">
    <property type="entry name" value="lp_hng_hel_AbrB"/>
    <property type="match status" value="1"/>
</dbReference>
<gene>
    <name evidence="3" type="ORF">F6R98_08780</name>
</gene>
<proteinExistence type="predicted"/>
<reference evidence="3 4" key="1">
    <citation type="submission" date="2019-09" db="EMBL/GenBank/DDBJ databases">
        <title>Ecophysiology of the spiral-shaped methanotroph Methylospira mobilis as revealed by the complete genome sequence.</title>
        <authorList>
            <person name="Oshkin I.Y."/>
            <person name="Dedysh S.N."/>
            <person name="Miroshnikov K."/>
            <person name="Danilova O.V."/>
            <person name="Hakobyan A."/>
            <person name="Liesack W."/>
        </authorList>
    </citation>
    <scope>NUCLEOTIDE SEQUENCE [LARGE SCALE GENOMIC DNA]</scope>
    <source>
        <strain evidence="3 4">Shm1</strain>
    </source>
</reference>
<sequence length="76" mass="8471">MRITSKGQVTIPNAIRKQAGLMPDTEVEFSYDNGVVTLRPVSGKTRGELLVERLRGAFKNSAMTTDEIMRETRGED</sequence>
<dbReference type="InterPro" id="IPR007159">
    <property type="entry name" value="SpoVT-AbrB_dom"/>
</dbReference>
<name>A0A5Q0BKQ9_9GAMM</name>
<dbReference type="Proteomes" id="UP000325755">
    <property type="component" value="Chromosome"/>
</dbReference>